<keyword evidence="4 7" id="KW-1133">Transmembrane helix</keyword>
<evidence type="ECO:0000256" key="7">
    <source>
        <dbReference type="SAM" id="Phobius"/>
    </source>
</evidence>
<keyword evidence="3 7" id="KW-0812">Transmembrane</keyword>
<evidence type="ECO:0000313" key="9">
    <source>
        <dbReference type="EMBL" id="SJN16454.1"/>
    </source>
</evidence>
<dbReference type="GO" id="GO:0005886">
    <property type="term" value="C:plasma membrane"/>
    <property type="evidence" value="ECO:0007669"/>
    <property type="project" value="UniProtKB-SubCell"/>
</dbReference>
<accession>A0A1R4IA20</accession>
<evidence type="ECO:0000256" key="4">
    <source>
        <dbReference type="ARBA" id="ARBA00022989"/>
    </source>
</evidence>
<dbReference type="Pfam" id="PF13396">
    <property type="entry name" value="PLDc_N"/>
    <property type="match status" value="1"/>
</dbReference>
<evidence type="ECO:0000256" key="6">
    <source>
        <dbReference type="SAM" id="MobiDB-lite"/>
    </source>
</evidence>
<dbReference type="RefSeq" id="WP_087133350.1">
    <property type="nucleotide sequence ID" value="NZ_FUKP01000007.1"/>
</dbReference>
<gene>
    <name evidence="9" type="ORF">FM125_00890</name>
</gene>
<dbReference type="AlphaFoldDB" id="A0A1R4IA20"/>
<organism evidence="9 10">
    <name type="scientific">Micrococcus lylae</name>
    <dbReference type="NCBI Taxonomy" id="1273"/>
    <lineage>
        <taxon>Bacteria</taxon>
        <taxon>Bacillati</taxon>
        <taxon>Actinomycetota</taxon>
        <taxon>Actinomycetes</taxon>
        <taxon>Micrococcales</taxon>
        <taxon>Micrococcaceae</taxon>
        <taxon>Micrococcus</taxon>
    </lineage>
</organism>
<sequence length="120" mass="13331">MALLSVLSSPQTWWWTASIVVGVLFLVGLVTLSRSPLDERRRVPWVLAIVCLPGLGSLAWLWWRYRHYPARRAEQPDWDPNSNAAPLLPPARSPKVAAPRRYGAGPDPSVPGSRRDGAPE</sequence>
<comment type="subcellular location">
    <subcellularLocation>
        <location evidence="1">Cell membrane</location>
        <topology evidence="1">Multi-pass membrane protein</topology>
    </subcellularLocation>
</comment>
<evidence type="ECO:0000256" key="3">
    <source>
        <dbReference type="ARBA" id="ARBA00022692"/>
    </source>
</evidence>
<evidence type="ECO:0000256" key="2">
    <source>
        <dbReference type="ARBA" id="ARBA00022475"/>
    </source>
</evidence>
<keyword evidence="5 7" id="KW-0472">Membrane</keyword>
<keyword evidence="2" id="KW-1003">Cell membrane</keyword>
<feature type="region of interest" description="Disordered" evidence="6">
    <location>
        <begin position="73"/>
        <end position="120"/>
    </location>
</feature>
<dbReference type="InterPro" id="IPR027379">
    <property type="entry name" value="CLS_N"/>
</dbReference>
<evidence type="ECO:0000256" key="5">
    <source>
        <dbReference type="ARBA" id="ARBA00023136"/>
    </source>
</evidence>
<dbReference type="Proteomes" id="UP000196230">
    <property type="component" value="Unassembled WGS sequence"/>
</dbReference>
<reference evidence="9 10" key="1">
    <citation type="submission" date="2017-02" db="EMBL/GenBank/DDBJ databases">
        <authorList>
            <person name="Peterson S.W."/>
        </authorList>
    </citation>
    <scope>NUCLEOTIDE SEQUENCE [LARGE SCALE GENOMIC DNA]</scope>
    <source>
        <strain evidence="9 10">2B3F</strain>
    </source>
</reference>
<feature type="domain" description="Cardiolipin synthase N-terminal" evidence="8">
    <location>
        <begin position="23"/>
        <end position="64"/>
    </location>
</feature>
<evidence type="ECO:0000259" key="8">
    <source>
        <dbReference type="Pfam" id="PF13396"/>
    </source>
</evidence>
<dbReference type="EMBL" id="FUKP01000007">
    <property type="protein sequence ID" value="SJN16454.1"/>
    <property type="molecule type" value="Genomic_DNA"/>
</dbReference>
<protein>
    <recommendedName>
        <fullName evidence="8">Cardiolipin synthase N-terminal domain-containing protein</fullName>
    </recommendedName>
</protein>
<proteinExistence type="predicted"/>
<feature type="transmembrane region" description="Helical" evidence="7">
    <location>
        <begin position="44"/>
        <end position="63"/>
    </location>
</feature>
<evidence type="ECO:0000313" key="10">
    <source>
        <dbReference type="Proteomes" id="UP000196230"/>
    </source>
</evidence>
<feature type="transmembrane region" description="Helical" evidence="7">
    <location>
        <begin position="12"/>
        <end position="32"/>
    </location>
</feature>
<evidence type="ECO:0000256" key="1">
    <source>
        <dbReference type="ARBA" id="ARBA00004651"/>
    </source>
</evidence>
<name>A0A1R4IA20_9MICC</name>